<name>A0A9W6T1V6_CANBO</name>
<gene>
    <name evidence="1" type="ORF">Cboi02_000404000</name>
</gene>
<comment type="caution">
    <text evidence="1">The sequence shown here is derived from an EMBL/GenBank/DDBJ whole genome shotgun (WGS) entry which is preliminary data.</text>
</comment>
<organism evidence="1 2">
    <name type="scientific">Candida boidinii</name>
    <name type="common">Yeast</name>
    <dbReference type="NCBI Taxonomy" id="5477"/>
    <lineage>
        <taxon>Eukaryota</taxon>
        <taxon>Fungi</taxon>
        <taxon>Dikarya</taxon>
        <taxon>Ascomycota</taxon>
        <taxon>Saccharomycotina</taxon>
        <taxon>Pichiomycetes</taxon>
        <taxon>Pichiales</taxon>
        <taxon>Pichiaceae</taxon>
        <taxon>Ogataea</taxon>
        <taxon>Ogataea/Candida clade</taxon>
    </lineage>
</organism>
<evidence type="ECO:0000313" key="2">
    <source>
        <dbReference type="Proteomes" id="UP001165120"/>
    </source>
</evidence>
<keyword evidence="2" id="KW-1185">Reference proteome</keyword>
<sequence length="101" mass="11830">MDSKSIQKVEKLAFKLNHLLEVQLSILKASNLHKVLYDILKDPELKDDPKFRKYRKEISNFIEKWCGFTVEVDEHWSKNYTESSEKLEVETNGKTTEGVKA</sequence>
<dbReference type="AlphaFoldDB" id="A0A9W6T1V6"/>
<protein>
    <submittedName>
        <fullName evidence="1">Unnamed protein product</fullName>
    </submittedName>
</protein>
<evidence type="ECO:0000313" key="1">
    <source>
        <dbReference type="EMBL" id="GME73436.1"/>
    </source>
</evidence>
<accession>A0A9W6T1V6</accession>
<proteinExistence type="predicted"/>
<dbReference type="EMBL" id="BSXN01001527">
    <property type="protein sequence ID" value="GME73436.1"/>
    <property type="molecule type" value="Genomic_DNA"/>
</dbReference>
<dbReference type="Proteomes" id="UP001165120">
    <property type="component" value="Unassembled WGS sequence"/>
</dbReference>
<reference evidence="1" key="1">
    <citation type="submission" date="2023-04" db="EMBL/GenBank/DDBJ databases">
        <title>Candida boidinii NBRC 10035.</title>
        <authorList>
            <person name="Ichikawa N."/>
            <person name="Sato H."/>
            <person name="Tonouchi N."/>
        </authorList>
    </citation>
    <scope>NUCLEOTIDE SEQUENCE</scope>
    <source>
        <strain evidence="1">NBRC 10035</strain>
    </source>
</reference>